<protein>
    <submittedName>
        <fullName evidence="1">Uncharacterized protein</fullName>
    </submittedName>
</protein>
<keyword evidence="2" id="KW-1185">Reference proteome</keyword>
<gene>
    <name evidence="1" type="ordered locus">midi_00954</name>
</gene>
<dbReference type="EMBL" id="CP002130">
    <property type="protein sequence ID" value="AEI89235.1"/>
    <property type="molecule type" value="Genomic_DNA"/>
</dbReference>
<sequence>MAQLFVKDDKYDKKGLLFESGNFEKAVPPKVYGAGFCMARKMAKKSS</sequence>
<dbReference type="Proteomes" id="UP000006639">
    <property type="component" value="Chromosome"/>
</dbReference>
<accession>F7XX36</accession>
<dbReference type="HOGENOM" id="CLU_3170293_0_0_5"/>
<proteinExistence type="predicted"/>
<dbReference type="AlphaFoldDB" id="F7XX36"/>
<evidence type="ECO:0000313" key="1">
    <source>
        <dbReference type="EMBL" id="AEI89235.1"/>
    </source>
</evidence>
<name>F7XX36_MIDMI</name>
<reference evidence="1 2" key="1">
    <citation type="journal article" date="2011" name="Mol. Biol. Evol.">
        <title>Phylogenomic evidence for the presence of a flagellum and cbb3 oxidase in the free-living mitochondrial ancestor.</title>
        <authorList>
            <person name="Sassera D."/>
            <person name="Lo N."/>
            <person name="Epis S."/>
            <person name="D'Auria G."/>
            <person name="Montagna M."/>
            <person name="Comandatore F."/>
            <person name="Horner D."/>
            <person name="Pereto J."/>
            <person name="Luciano A.M."/>
            <person name="Franciosi F."/>
            <person name="Ferri E."/>
            <person name="Crotti E."/>
            <person name="Bazzocchi C."/>
            <person name="Daffonchio D."/>
            <person name="Sacchi L."/>
            <person name="Moya A."/>
            <person name="Latorre A."/>
            <person name="Bandi C."/>
        </authorList>
    </citation>
    <scope>NUCLEOTIDE SEQUENCE [LARGE SCALE GENOMIC DNA]</scope>
    <source>
        <strain evidence="1 2">IricVA</strain>
    </source>
</reference>
<dbReference type="RefSeq" id="WP_013951433.1">
    <property type="nucleotide sequence ID" value="NC_015722.1"/>
</dbReference>
<evidence type="ECO:0000313" key="2">
    <source>
        <dbReference type="Proteomes" id="UP000006639"/>
    </source>
</evidence>
<dbReference type="KEGG" id="mmn:midi_00954"/>
<organism evidence="1 2">
    <name type="scientific">Midichloria mitochondrii (strain IricVA)</name>
    <dbReference type="NCBI Taxonomy" id="696127"/>
    <lineage>
        <taxon>Bacteria</taxon>
        <taxon>Pseudomonadati</taxon>
        <taxon>Pseudomonadota</taxon>
        <taxon>Alphaproteobacteria</taxon>
        <taxon>Rickettsiales</taxon>
        <taxon>Candidatus Midichloriaceae</taxon>
        <taxon>Candidatus Midichloria</taxon>
    </lineage>
</organism>